<feature type="transmembrane region" description="Helical" evidence="1">
    <location>
        <begin position="625"/>
        <end position="645"/>
    </location>
</feature>
<evidence type="ECO:0000256" key="1">
    <source>
        <dbReference type="SAM" id="Phobius"/>
    </source>
</evidence>
<organism evidence="2 3">
    <name type="scientific">Ferrimonas marina</name>
    <dbReference type="NCBI Taxonomy" id="299255"/>
    <lineage>
        <taxon>Bacteria</taxon>
        <taxon>Pseudomonadati</taxon>
        <taxon>Pseudomonadota</taxon>
        <taxon>Gammaproteobacteria</taxon>
        <taxon>Alteromonadales</taxon>
        <taxon>Ferrimonadaceae</taxon>
        <taxon>Ferrimonas</taxon>
    </lineage>
</organism>
<feature type="transmembrane region" description="Helical" evidence="1">
    <location>
        <begin position="751"/>
        <end position="771"/>
    </location>
</feature>
<dbReference type="PIRSF" id="PIRSF035905">
    <property type="entry name" value="UCP035905_mp"/>
    <property type="match status" value="1"/>
</dbReference>
<keyword evidence="1" id="KW-0812">Transmembrane</keyword>
<feature type="transmembrane region" description="Helical" evidence="1">
    <location>
        <begin position="365"/>
        <end position="383"/>
    </location>
</feature>
<feature type="transmembrane region" description="Helical" evidence="1">
    <location>
        <begin position="279"/>
        <end position="296"/>
    </location>
</feature>
<name>A0A1M5XSD4_9GAMM</name>
<feature type="transmembrane region" description="Helical" evidence="1">
    <location>
        <begin position="6"/>
        <end position="26"/>
    </location>
</feature>
<keyword evidence="1" id="KW-1133">Transmembrane helix</keyword>
<feature type="transmembrane region" description="Helical" evidence="1">
    <location>
        <begin position="812"/>
        <end position="832"/>
    </location>
</feature>
<gene>
    <name evidence="2" type="ORF">SAMN02745129_3659</name>
</gene>
<feature type="transmembrane region" description="Helical" evidence="1">
    <location>
        <begin position="685"/>
        <end position="706"/>
    </location>
</feature>
<feature type="transmembrane region" description="Helical" evidence="1">
    <location>
        <begin position="121"/>
        <end position="141"/>
    </location>
</feature>
<dbReference type="AlphaFoldDB" id="A0A1M5XSD4"/>
<evidence type="ECO:0000313" key="3">
    <source>
        <dbReference type="Proteomes" id="UP000184268"/>
    </source>
</evidence>
<dbReference type="Pfam" id="PF10101">
    <property type="entry name" value="DUF2339"/>
    <property type="match status" value="1"/>
</dbReference>
<feature type="transmembrane region" description="Helical" evidence="1">
    <location>
        <begin position="231"/>
        <end position="247"/>
    </location>
</feature>
<feature type="transmembrane region" description="Helical" evidence="1">
    <location>
        <begin position="253"/>
        <end position="272"/>
    </location>
</feature>
<feature type="transmembrane region" description="Helical" evidence="1">
    <location>
        <begin position="308"/>
        <end position="327"/>
    </location>
</feature>
<keyword evidence="3" id="KW-1185">Reference proteome</keyword>
<proteinExistence type="predicted"/>
<accession>A0A1M5XSD4</accession>
<evidence type="ECO:0000313" key="2">
    <source>
        <dbReference type="EMBL" id="SHI02717.1"/>
    </source>
</evidence>
<dbReference type="RefSeq" id="WP_067659585.1">
    <property type="nucleotide sequence ID" value="NZ_FQXG01000006.1"/>
</dbReference>
<feature type="transmembrane region" description="Helical" evidence="1">
    <location>
        <begin position="592"/>
        <end position="613"/>
    </location>
</feature>
<feature type="transmembrane region" description="Helical" evidence="1">
    <location>
        <begin position="182"/>
        <end position="202"/>
    </location>
</feature>
<feature type="transmembrane region" description="Helical" evidence="1">
    <location>
        <begin position="153"/>
        <end position="170"/>
    </location>
</feature>
<feature type="transmembrane region" description="Helical" evidence="1">
    <location>
        <begin position="721"/>
        <end position="739"/>
    </location>
</feature>
<feature type="transmembrane region" description="Helical" evidence="1">
    <location>
        <begin position="450"/>
        <end position="470"/>
    </location>
</feature>
<feature type="transmembrane region" description="Helical" evidence="1">
    <location>
        <begin position="651"/>
        <end position="673"/>
    </location>
</feature>
<sequence>MELLIFGMVAASLGGVVLAYLAFFGLRTLQQEVRGLRQEVVLLRQRLLALEPSPPTPASTGVDKVIKAAVADSPPAAEPSGRSAQPEPLPAASLGLSQLDEFAGQLSQSTSAWLSFVKTHWMILIGGCSLALAGIFLIHYSVESGLLSPPLRVGLAALFGSGLIGLASWLKEHRADGRIHPACAGAGVLILYACALASGPLYGWLPPGWAFALLGLVSAFAMGLALRHGPVLAAIGILGAFAVPLLIDTGSDNVAAALGYALIVAAGGFALMRWVYRDWLWWGVWLLALAWLVLSLTQPEQASGLRSLYLVSLAWMGLAFPLLGLGLTQYRCALARPSWMQYSLTALWLMLAIAQWAVMSLEAHSWWRFAGAVPLFVLALLVSRHPIPGGRYWPWIALLPPILELTAQLPSLTPLYVEGQISYLLMAAGYGLFALVAAGSLAWHQGRGQWALLCCLVPLLMIVLVDLRLSGVAGGFLHWSVSLGLSSLFAAVLWRWRSRAAVEARAGGATISAILLLAVQAALTLTLVAGFAELRLTLALALQWLSLVLLSRYFEQGLPARALDWAARGLLTAVVLRLTLNPWLPDYGATPLALLLTYLGCFVMALVTLVQLYRQQSDPVLRRSFEAGVVQLAMLALIAATRYQLYGDLFAAQLSWLESGIYVMALLAGAALYRWRGQRDDHRFLVWLSELQLVLGLLLYAAFALLQNPVQVAQSVGTTPFWNVLLLMYGVPALLLGLLAWQRDDAHRYDLVWLAALASGVFVVLEIRHLWHEGLQPGQPILTGELYSYSALGLLVGIGVMLLAARRGLTKLRRIGTVVLLAVITKIFFWDMADLDGLWRVASFLGLGVSLLGIAYLYNRANLELSGQGLESQ</sequence>
<dbReference type="InterPro" id="IPR019286">
    <property type="entry name" value="DUF2339_TM"/>
</dbReference>
<feature type="transmembrane region" description="Helical" evidence="1">
    <location>
        <begin position="476"/>
        <end position="494"/>
    </location>
</feature>
<dbReference type="OrthoDB" id="5422830at2"/>
<reference evidence="2 3" key="1">
    <citation type="submission" date="2016-11" db="EMBL/GenBank/DDBJ databases">
        <authorList>
            <person name="Jaros S."/>
            <person name="Januszkiewicz K."/>
            <person name="Wedrychowicz H."/>
        </authorList>
    </citation>
    <scope>NUCLEOTIDE SEQUENCE [LARGE SCALE GENOMIC DNA]</scope>
    <source>
        <strain evidence="2 3">DSM 16917</strain>
    </source>
</reference>
<feature type="transmembrane region" description="Helical" evidence="1">
    <location>
        <begin position="423"/>
        <end position="443"/>
    </location>
</feature>
<dbReference type="PANTHER" id="PTHR38434">
    <property type="entry name" value="BLL2549 PROTEIN"/>
    <property type="match status" value="1"/>
</dbReference>
<feature type="transmembrane region" description="Helical" evidence="1">
    <location>
        <begin position="339"/>
        <end position="359"/>
    </location>
</feature>
<feature type="transmembrane region" description="Helical" evidence="1">
    <location>
        <begin position="506"/>
        <end position="528"/>
    </location>
</feature>
<dbReference type="Proteomes" id="UP000184268">
    <property type="component" value="Unassembled WGS sequence"/>
</dbReference>
<feature type="transmembrane region" description="Helical" evidence="1">
    <location>
        <begin position="786"/>
        <end position="805"/>
    </location>
</feature>
<dbReference type="EMBL" id="FQXG01000006">
    <property type="protein sequence ID" value="SHI02717.1"/>
    <property type="molecule type" value="Genomic_DNA"/>
</dbReference>
<keyword evidence="1" id="KW-0472">Membrane</keyword>
<feature type="transmembrane region" description="Helical" evidence="1">
    <location>
        <begin position="838"/>
        <end position="858"/>
    </location>
</feature>
<dbReference type="PANTHER" id="PTHR38434:SF1">
    <property type="entry name" value="BLL2549 PROTEIN"/>
    <property type="match status" value="1"/>
</dbReference>
<protein>
    <submittedName>
        <fullName evidence="2">Uncharacterized membrane protein</fullName>
    </submittedName>
</protein>
<dbReference type="InterPro" id="IPR014600">
    <property type="entry name" value="UCP035905_mem"/>
</dbReference>